<gene>
    <name evidence="2" type="ORF">D9F05_09405</name>
</gene>
<organism evidence="2">
    <name type="scientific">Escherichia coli</name>
    <dbReference type="NCBI Taxonomy" id="562"/>
    <lineage>
        <taxon>Bacteria</taxon>
        <taxon>Pseudomonadati</taxon>
        <taxon>Pseudomonadota</taxon>
        <taxon>Gammaproteobacteria</taxon>
        <taxon>Enterobacterales</taxon>
        <taxon>Enterobacteriaceae</taxon>
        <taxon>Escherichia</taxon>
    </lineage>
</organism>
<dbReference type="InterPro" id="IPR022073">
    <property type="entry name" value="T4BSS_DotH_IcmK"/>
</dbReference>
<evidence type="ECO:0000256" key="1">
    <source>
        <dbReference type="SAM" id="SignalP"/>
    </source>
</evidence>
<keyword evidence="1" id="KW-0732">Signal</keyword>
<protein>
    <submittedName>
        <fullName evidence="2">Type IV secretion protein IcmK</fullName>
    </submittedName>
</protein>
<feature type="signal peptide" evidence="1">
    <location>
        <begin position="1"/>
        <end position="24"/>
    </location>
</feature>
<accession>A0A3L0W235</accession>
<feature type="chain" id="PRO_5017950373" evidence="1">
    <location>
        <begin position="25"/>
        <end position="301"/>
    </location>
</feature>
<proteinExistence type="predicted"/>
<sequence length="301" mass="32771">MKNHFKRTCIACALASLVCLNQYAYGNQGGGETPPLPDLPLPSASEQAFENVQTSTMPLTPDQMRKLRQEMDERDRAAAEMPRFVPIQETRQAVVDLRPGAVSPIVRLWPGYVTNLMFVDETGQPVFVVDVSQPKIGGKEVFTIDWSKNKEQRTHIVRMSPNSTYARGNISLLLNGVVSPVSLTVISGQRSVDDRVDLRVRGLNVPTSGIELPSDADPDLLPVLSGITPTGATQLKTSSDFVSAWKKAGFIYLRVSGTHMSPAPLSMRVSADGTQAIKIPLTTRVTVSIGGNRSMIRIEGV</sequence>
<evidence type="ECO:0000313" key="2">
    <source>
        <dbReference type="EMBL" id="MHO04587.1"/>
    </source>
</evidence>
<name>A0A3L0W235_ECOLX</name>
<dbReference type="AlphaFoldDB" id="A0A3L0W235"/>
<dbReference type="Pfam" id="PF12293">
    <property type="entry name" value="T4BSS_DotH_IcmK"/>
    <property type="match status" value="1"/>
</dbReference>
<dbReference type="EMBL" id="RNRV01000013">
    <property type="protein sequence ID" value="MHO04587.1"/>
    <property type="molecule type" value="Genomic_DNA"/>
</dbReference>
<reference evidence="2" key="1">
    <citation type="submission" date="2018-10" db="EMBL/GenBank/DDBJ databases">
        <authorList>
            <consortium name="NARMS: The National Antimicrobial Resistance Monitoring System"/>
        </authorList>
    </citation>
    <scope>NUCLEOTIDE SEQUENCE [LARGE SCALE GENOMIC DNA]</scope>
    <source>
        <strain evidence="2">CVM N17EC0388</strain>
    </source>
</reference>
<comment type="caution">
    <text evidence="2">The sequence shown here is derived from an EMBL/GenBank/DDBJ whole genome shotgun (WGS) entry which is preliminary data.</text>
</comment>